<sequence length="160" mass="17811">MKQVLLPLAGVAIFLLVTGLIVQRISQTSKNNQGKELTIGNVKIQIEVARTPEEKNQGLSGRQSLAEGSGMLFIFEENSRPNFWMKDMRFAIDIIWINDGKVVQIDRAIPPPELGTKDGDLELYRSNQPIDLVLEVPSGFSDKNQIEVGGVVHWQGEVIK</sequence>
<dbReference type="Gene3D" id="2.60.120.1140">
    <property type="entry name" value="Protein of unknown function DUF192"/>
    <property type="match status" value="1"/>
</dbReference>
<dbReference type="InterPro" id="IPR038695">
    <property type="entry name" value="Saro_0823-like_sf"/>
</dbReference>
<gene>
    <name evidence="1" type="ORF">UV56_C0026G0006</name>
</gene>
<dbReference type="AlphaFoldDB" id="A0A0G1C403"/>
<organism evidence="1 2">
    <name type="scientific">Candidatus Woesebacteria bacterium GW2011_GWC1_43_10b</name>
    <dbReference type="NCBI Taxonomy" id="1618585"/>
    <lineage>
        <taxon>Bacteria</taxon>
        <taxon>Candidatus Woeseibacteriota</taxon>
    </lineage>
</organism>
<comment type="caution">
    <text evidence="1">The sequence shown here is derived from an EMBL/GenBank/DDBJ whole genome shotgun (WGS) entry which is preliminary data.</text>
</comment>
<evidence type="ECO:0000313" key="1">
    <source>
        <dbReference type="EMBL" id="KKS80149.1"/>
    </source>
</evidence>
<dbReference type="PANTHER" id="PTHR37953">
    <property type="entry name" value="UPF0127 PROTEIN MJ1496"/>
    <property type="match status" value="1"/>
</dbReference>
<reference evidence="1 2" key="1">
    <citation type="journal article" date="2015" name="Nature">
        <title>rRNA introns, odd ribosomes, and small enigmatic genomes across a large radiation of phyla.</title>
        <authorList>
            <person name="Brown C.T."/>
            <person name="Hug L.A."/>
            <person name="Thomas B.C."/>
            <person name="Sharon I."/>
            <person name="Castelle C.J."/>
            <person name="Singh A."/>
            <person name="Wilkins M.J."/>
            <person name="Williams K.H."/>
            <person name="Banfield J.F."/>
        </authorList>
    </citation>
    <scope>NUCLEOTIDE SEQUENCE [LARGE SCALE GENOMIC DNA]</scope>
</reference>
<accession>A0A0G1C403</accession>
<proteinExistence type="predicted"/>
<evidence type="ECO:0000313" key="2">
    <source>
        <dbReference type="Proteomes" id="UP000034611"/>
    </source>
</evidence>
<evidence type="ECO:0008006" key="3">
    <source>
        <dbReference type="Google" id="ProtNLM"/>
    </source>
</evidence>
<dbReference type="Proteomes" id="UP000034611">
    <property type="component" value="Unassembled WGS sequence"/>
</dbReference>
<dbReference type="EMBL" id="LCEY01000026">
    <property type="protein sequence ID" value="KKS80149.1"/>
    <property type="molecule type" value="Genomic_DNA"/>
</dbReference>
<dbReference type="PANTHER" id="PTHR37953:SF1">
    <property type="entry name" value="UPF0127 PROTEIN MJ1496"/>
    <property type="match status" value="1"/>
</dbReference>
<dbReference type="Pfam" id="PF02643">
    <property type="entry name" value="DUF192"/>
    <property type="match status" value="1"/>
</dbReference>
<name>A0A0G1C403_9BACT</name>
<protein>
    <recommendedName>
        <fullName evidence="3">DUF192 domain-containing protein</fullName>
    </recommendedName>
</protein>
<dbReference type="InterPro" id="IPR003795">
    <property type="entry name" value="DUF192"/>
</dbReference>